<gene>
    <name evidence="1" type="ORF">METZ01_LOCUS230325</name>
</gene>
<dbReference type="Pfam" id="PF13637">
    <property type="entry name" value="Ank_4"/>
    <property type="match status" value="1"/>
</dbReference>
<protein>
    <submittedName>
        <fullName evidence="1">Uncharacterized protein</fullName>
    </submittedName>
</protein>
<dbReference type="PROSITE" id="PS50088">
    <property type="entry name" value="ANK_REPEAT"/>
    <property type="match status" value="1"/>
</dbReference>
<dbReference type="InterPro" id="IPR036770">
    <property type="entry name" value="Ankyrin_rpt-contain_sf"/>
</dbReference>
<evidence type="ECO:0000313" key="1">
    <source>
        <dbReference type="EMBL" id="SVB77471.1"/>
    </source>
</evidence>
<sequence>MLQIYVGPTLPSLHESASWGQKGNIELLIANGANVNAKDEAGKTPLDSATSEVADLIRKHGGKTAKELKADP</sequence>
<dbReference type="EMBL" id="UINC01056896">
    <property type="protein sequence ID" value="SVB77471.1"/>
    <property type="molecule type" value="Genomic_DNA"/>
</dbReference>
<dbReference type="Gene3D" id="1.25.40.20">
    <property type="entry name" value="Ankyrin repeat-containing domain"/>
    <property type="match status" value="1"/>
</dbReference>
<dbReference type="InterPro" id="IPR002110">
    <property type="entry name" value="Ankyrin_rpt"/>
</dbReference>
<accession>A0A382GTG8</accession>
<proteinExistence type="predicted"/>
<dbReference type="SUPFAM" id="SSF48403">
    <property type="entry name" value="Ankyrin repeat"/>
    <property type="match status" value="1"/>
</dbReference>
<reference evidence="1" key="1">
    <citation type="submission" date="2018-05" db="EMBL/GenBank/DDBJ databases">
        <authorList>
            <person name="Lanie J.A."/>
            <person name="Ng W.-L."/>
            <person name="Kazmierczak K.M."/>
            <person name="Andrzejewski T.M."/>
            <person name="Davidsen T.M."/>
            <person name="Wayne K.J."/>
            <person name="Tettelin H."/>
            <person name="Glass J.I."/>
            <person name="Rusch D."/>
            <person name="Podicherti R."/>
            <person name="Tsui H.-C.T."/>
            <person name="Winkler M.E."/>
        </authorList>
    </citation>
    <scope>NUCLEOTIDE SEQUENCE</scope>
</reference>
<dbReference type="AlphaFoldDB" id="A0A382GTG8"/>
<name>A0A382GTG8_9ZZZZ</name>
<organism evidence="1">
    <name type="scientific">marine metagenome</name>
    <dbReference type="NCBI Taxonomy" id="408172"/>
    <lineage>
        <taxon>unclassified sequences</taxon>
        <taxon>metagenomes</taxon>
        <taxon>ecological metagenomes</taxon>
    </lineage>
</organism>